<gene>
    <name evidence="1" type="primary">RTL7</name>
</gene>
<accession>Q9YYQ2</accession>
<organism evidence="1">
    <name type="scientific">Avian adenovirus 8 (strain ATCC A-2A)</name>
    <name type="common">FAdV-8</name>
    <name type="synonym">Fowl adenovirus 8</name>
    <dbReference type="NCBI Taxonomy" id="66295"/>
    <lineage>
        <taxon>Viruses</taxon>
        <taxon>Varidnaviria</taxon>
        <taxon>Bamfordvirae</taxon>
        <taxon>Preplasmiviricota</taxon>
        <taxon>Polisuviricotina</taxon>
        <taxon>Pharingeaviricetes</taxon>
        <taxon>Rowavirales</taxon>
        <taxon>Adenoviridae</taxon>
        <taxon>Aviadenovirus</taxon>
        <taxon>Aviadenovirus hepatitidis</taxon>
        <taxon>Fowl aviadenovirus E</taxon>
    </lineage>
</organism>
<dbReference type="EMBL" id="AF021254">
    <property type="protein sequence ID" value="AAC71681.1"/>
    <property type="molecule type" value="Genomic_DNA"/>
</dbReference>
<proteinExistence type="predicted"/>
<name>Q9YYQ2_ADEG8</name>
<dbReference type="PROSITE" id="PS51257">
    <property type="entry name" value="PROKAR_LIPOPROTEIN"/>
    <property type="match status" value="1"/>
</dbReference>
<sequence>MCCMRSLILLYILISSCILVILQEVVALTRGCGFQNECGVIWFSLLMRQGATQESLERMMEFHTNRTIMSMDLFEKPQHYLWHESLYSVVSCRCAKYVRVKSGPRIILNVIVRVQARLQLDPDQKEEFLRVLSRRLFAAKTELVDRHRKWIIRRHKSDFVFLRSGILLDNSLAFKFALQTVSYEVSTTKVPRELPFLPYPVLFLGACRTNVVATVILKTSGSGSPVTQPLMTRSMLREMADPSVWPIVSKGLCYIPAFRRATYREVEEWVLHVHGTYCDHHPESACPGCPLKQPLPLAYIAQLSYLRNCMSKRRARVEGDRKSPFFYC</sequence>
<reference evidence="1" key="1">
    <citation type="journal article" date="1998" name="J. Gen. Virol.">
        <title>Sequence and transcriptional analysis of terminal regions of the fowl adenovirus type 8 genome.</title>
        <authorList>
            <person name="Cao J.X."/>
            <person name="Krell P.J."/>
            <person name="Nagy E."/>
        </authorList>
    </citation>
    <scope>NUCLEOTIDE SEQUENCE</scope>
    <source>
        <strain evidence="1">ATCC A-2A</strain>
    </source>
</reference>
<protein>
    <submittedName>
        <fullName evidence="1">Uncharacterized protein RTL7</fullName>
    </submittedName>
</protein>
<evidence type="ECO:0000313" key="1">
    <source>
        <dbReference type="EMBL" id="AAC71681.1"/>
    </source>
</evidence>
<organismHost>
    <name type="scientific">Galliformes</name>
    <name type="common">landfowls</name>
    <dbReference type="NCBI Taxonomy" id="8976"/>
</organismHost>